<sequence length="60" mass="6543">MSCFQVTRMPDALVRLVHPGCPSVSSGSMLRYMSRSHSSGRIPAPLSCRQDVSTSSARLF</sequence>
<gene>
    <name evidence="1" type="ORF">HPB50_002544</name>
</gene>
<comment type="caution">
    <text evidence="1">The sequence shown here is derived from an EMBL/GenBank/DDBJ whole genome shotgun (WGS) entry which is preliminary data.</text>
</comment>
<dbReference type="Proteomes" id="UP000821845">
    <property type="component" value="Chromosome 2"/>
</dbReference>
<keyword evidence="2" id="KW-1185">Reference proteome</keyword>
<reference evidence="1" key="1">
    <citation type="submission" date="2020-05" db="EMBL/GenBank/DDBJ databases">
        <title>Large-scale comparative analyses of tick genomes elucidate their genetic diversity and vector capacities.</title>
        <authorList>
            <person name="Jia N."/>
            <person name="Wang J."/>
            <person name="Shi W."/>
            <person name="Du L."/>
            <person name="Sun Y."/>
            <person name="Zhan W."/>
            <person name="Jiang J."/>
            <person name="Wang Q."/>
            <person name="Zhang B."/>
            <person name="Ji P."/>
            <person name="Sakyi L.B."/>
            <person name="Cui X."/>
            <person name="Yuan T."/>
            <person name="Jiang B."/>
            <person name="Yang W."/>
            <person name="Lam T.T.-Y."/>
            <person name="Chang Q."/>
            <person name="Ding S."/>
            <person name="Wang X."/>
            <person name="Zhu J."/>
            <person name="Ruan X."/>
            <person name="Zhao L."/>
            <person name="Wei J."/>
            <person name="Que T."/>
            <person name="Du C."/>
            <person name="Cheng J."/>
            <person name="Dai P."/>
            <person name="Han X."/>
            <person name="Huang E."/>
            <person name="Gao Y."/>
            <person name="Liu J."/>
            <person name="Shao H."/>
            <person name="Ye R."/>
            <person name="Li L."/>
            <person name="Wei W."/>
            <person name="Wang X."/>
            <person name="Wang C."/>
            <person name="Yang T."/>
            <person name="Huo Q."/>
            <person name="Li W."/>
            <person name="Guo W."/>
            <person name="Chen H."/>
            <person name="Zhou L."/>
            <person name="Ni X."/>
            <person name="Tian J."/>
            <person name="Zhou Y."/>
            <person name="Sheng Y."/>
            <person name="Liu T."/>
            <person name="Pan Y."/>
            <person name="Xia L."/>
            <person name="Li J."/>
            <person name="Zhao F."/>
            <person name="Cao W."/>
        </authorList>
    </citation>
    <scope>NUCLEOTIDE SEQUENCE</scope>
    <source>
        <strain evidence="1">Hyas-2018</strain>
    </source>
</reference>
<protein>
    <submittedName>
        <fullName evidence="1">Uncharacterized protein</fullName>
    </submittedName>
</protein>
<name>A0ACB7SYA6_HYAAI</name>
<organism evidence="1 2">
    <name type="scientific">Hyalomma asiaticum</name>
    <name type="common">Tick</name>
    <dbReference type="NCBI Taxonomy" id="266040"/>
    <lineage>
        <taxon>Eukaryota</taxon>
        <taxon>Metazoa</taxon>
        <taxon>Ecdysozoa</taxon>
        <taxon>Arthropoda</taxon>
        <taxon>Chelicerata</taxon>
        <taxon>Arachnida</taxon>
        <taxon>Acari</taxon>
        <taxon>Parasitiformes</taxon>
        <taxon>Ixodida</taxon>
        <taxon>Ixodoidea</taxon>
        <taxon>Ixodidae</taxon>
        <taxon>Hyalomminae</taxon>
        <taxon>Hyalomma</taxon>
    </lineage>
</organism>
<evidence type="ECO:0000313" key="1">
    <source>
        <dbReference type="EMBL" id="KAH6937629.1"/>
    </source>
</evidence>
<proteinExistence type="predicted"/>
<accession>A0ACB7SYA6</accession>
<evidence type="ECO:0000313" key="2">
    <source>
        <dbReference type="Proteomes" id="UP000821845"/>
    </source>
</evidence>
<dbReference type="EMBL" id="CM023482">
    <property type="protein sequence ID" value="KAH6937629.1"/>
    <property type="molecule type" value="Genomic_DNA"/>
</dbReference>